<dbReference type="EMBL" id="CP023564">
    <property type="protein sequence ID" value="ATG56485.1"/>
    <property type="molecule type" value="Genomic_DNA"/>
</dbReference>
<evidence type="ECO:0000259" key="1">
    <source>
        <dbReference type="Pfam" id="PF12146"/>
    </source>
</evidence>
<keyword evidence="2" id="KW-0378">Hydrolase</keyword>
<dbReference type="AlphaFoldDB" id="A0A291H217"/>
<dbReference type="SUPFAM" id="SSF53474">
    <property type="entry name" value="alpha/beta-Hydrolases"/>
    <property type="match status" value="1"/>
</dbReference>
<evidence type="ECO:0000313" key="3">
    <source>
        <dbReference type="Proteomes" id="UP000217889"/>
    </source>
</evidence>
<organism evidence="2 3">
    <name type="scientific">Brachybacterium ginsengisoli</name>
    <dbReference type="NCBI Taxonomy" id="1331682"/>
    <lineage>
        <taxon>Bacteria</taxon>
        <taxon>Bacillati</taxon>
        <taxon>Actinomycetota</taxon>
        <taxon>Actinomycetes</taxon>
        <taxon>Micrococcales</taxon>
        <taxon>Dermabacteraceae</taxon>
        <taxon>Brachybacterium</taxon>
    </lineage>
</organism>
<dbReference type="OrthoDB" id="9765647at2"/>
<dbReference type="GO" id="GO:0052689">
    <property type="term" value="F:carboxylic ester hydrolase activity"/>
    <property type="evidence" value="ECO:0007669"/>
    <property type="project" value="TreeGrafter"/>
</dbReference>
<protein>
    <submittedName>
        <fullName evidence="2">Alpha/beta hydrolase</fullName>
    </submittedName>
</protein>
<proteinExistence type="predicted"/>
<dbReference type="KEGG" id="bgg:CFK41_05065"/>
<dbReference type="InterPro" id="IPR053145">
    <property type="entry name" value="AB_hydrolase_Est10"/>
</dbReference>
<dbReference type="Pfam" id="PF12146">
    <property type="entry name" value="Hydrolase_4"/>
    <property type="match status" value="1"/>
</dbReference>
<dbReference type="PANTHER" id="PTHR43265:SF1">
    <property type="entry name" value="ESTERASE ESTD"/>
    <property type="match status" value="1"/>
</dbReference>
<feature type="domain" description="Serine aminopeptidase S33" evidence="1">
    <location>
        <begin position="32"/>
        <end position="265"/>
    </location>
</feature>
<dbReference type="InterPro" id="IPR022742">
    <property type="entry name" value="Hydrolase_4"/>
</dbReference>
<accession>A0A291H217</accession>
<dbReference type="Gene3D" id="3.40.50.1820">
    <property type="entry name" value="alpha/beta hydrolase"/>
    <property type="match status" value="1"/>
</dbReference>
<reference evidence="2 3" key="1">
    <citation type="journal article" date="2014" name="Int. J. Syst. Evol. Microbiol.">
        <title>Brachybacterium ginsengisoli sp. nov., isolated from soil of a ginseng field.</title>
        <authorList>
            <person name="Hoang V.A."/>
            <person name="Kim Y.J."/>
            <person name="Nguyen N.L."/>
            <person name="Yang D.C."/>
        </authorList>
    </citation>
    <scope>NUCLEOTIDE SEQUENCE [LARGE SCALE GENOMIC DNA]</scope>
    <source>
        <strain evidence="2 3">DCY80</strain>
    </source>
</reference>
<gene>
    <name evidence="2" type="ORF">CFK41_05065</name>
</gene>
<sequence length="311" mass="33841">MGNDFRFSERRVSIPGPEGNLDGVMTLPDDGTARGVVLMVHGDAAAEATQDGLYDAWFEGAADAGFATISWSKPGVGGSDGDWLSQSMSDRATEVEAVLDWAQARDDVPTDTIVLWGASQAGWVLPKVVAARADVDGVVAVSPAINWLRQGRFNLLAELDHDKASTQERERAVEESDHTRKLLEQRASYEDYLATTDTADPMSKDRWRFVMRNFGADAESDLVAAGTREIPVHLMVGLHDRNVDVAETEDVYRSTFGPHLTVSRLDGAHSLARTAMEDNDAIGLAAAIFWPRAIFAPRAIDDYSSFLSTIG</sequence>
<keyword evidence="3" id="KW-1185">Reference proteome</keyword>
<dbReference type="Proteomes" id="UP000217889">
    <property type="component" value="Chromosome"/>
</dbReference>
<evidence type="ECO:0000313" key="2">
    <source>
        <dbReference type="EMBL" id="ATG56485.1"/>
    </source>
</evidence>
<name>A0A291H217_9MICO</name>
<dbReference type="PANTHER" id="PTHR43265">
    <property type="entry name" value="ESTERASE ESTD"/>
    <property type="match status" value="1"/>
</dbReference>
<dbReference type="InterPro" id="IPR029058">
    <property type="entry name" value="AB_hydrolase_fold"/>
</dbReference>